<feature type="coiled-coil region" evidence="1">
    <location>
        <begin position="259"/>
        <end position="286"/>
    </location>
</feature>
<dbReference type="InterPro" id="IPR027417">
    <property type="entry name" value="P-loop_NTPase"/>
</dbReference>
<comment type="caution">
    <text evidence="2">The sequence shown here is derived from an EMBL/GenBank/DDBJ whole genome shotgun (WGS) entry which is preliminary data.</text>
</comment>
<reference evidence="2 3" key="1">
    <citation type="submission" date="2018-01" db="EMBL/GenBank/DDBJ databases">
        <title>The draft genome sequence of Halioglobus japonicus S1-36.</title>
        <authorList>
            <person name="Du Z.-J."/>
            <person name="Shi M.-J."/>
        </authorList>
    </citation>
    <scope>NUCLEOTIDE SEQUENCE [LARGE SCALE GENOMIC DNA]</scope>
    <source>
        <strain evidence="2 3">S1-36</strain>
    </source>
</reference>
<dbReference type="SUPFAM" id="SSF52540">
    <property type="entry name" value="P-loop containing nucleoside triphosphate hydrolases"/>
    <property type="match status" value="1"/>
</dbReference>
<keyword evidence="1" id="KW-0175">Coiled coil</keyword>
<organism evidence="2 3">
    <name type="scientific">Halioglobus japonicus</name>
    <dbReference type="NCBI Taxonomy" id="930805"/>
    <lineage>
        <taxon>Bacteria</taxon>
        <taxon>Pseudomonadati</taxon>
        <taxon>Pseudomonadota</taxon>
        <taxon>Gammaproteobacteria</taxon>
        <taxon>Cellvibrionales</taxon>
        <taxon>Halieaceae</taxon>
        <taxon>Halioglobus</taxon>
    </lineage>
</organism>
<dbReference type="Gene3D" id="3.40.50.300">
    <property type="entry name" value="P-loop containing nucleotide triphosphate hydrolases"/>
    <property type="match status" value="1"/>
</dbReference>
<gene>
    <name evidence="2" type="ORF">C0029_15495</name>
</gene>
<dbReference type="KEGG" id="hja:BST95_01230"/>
<evidence type="ECO:0000313" key="3">
    <source>
        <dbReference type="Proteomes" id="UP000235162"/>
    </source>
</evidence>
<accession>A0AAP8SM22</accession>
<dbReference type="RefSeq" id="WP_084197817.1">
    <property type="nucleotide sequence ID" value="NZ_BMYL01000004.1"/>
</dbReference>
<dbReference type="AlphaFoldDB" id="A0AAP8SM22"/>
<keyword evidence="3" id="KW-1185">Reference proteome</keyword>
<evidence type="ECO:0000313" key="2">
    <source>
        <dbReference type="EMBL" id="PLW84946.1"/>
    </source>
</evidence>
<proteinExistence type="predicted"/>
<dbReference type="Proteomes" id="UP000235162">
    <property type="component" value="Unassembled WGS sequence"/>
</dbReference>
<dbReference type="EMBL" id="PKUR01000004">
    <property type="protein sequence ID" value="PLW84946.1"/>
    <property type="molecule type" value="Genomic_DNA"/>
</dbReference>
<name>A0AAP8SM22_9GAMM</name>
<sequence length="343" mass="40135">MKTVFIHIGNFKTGSSAIQEYCLEHRGALLSAGFDYILSGRPSNRKSPNHGKIPLSFLSDLGEHTPEWYVDSERFESVVQRVRAEIENSSAANIILSSEEFYFLGTRSHVVKERAKESFQALFHGMTVKTILFVREPYDFICSWYNQANKSQSLRPNRRFTDFFFITNDKLMLPRETSDFWRDCFGYDSAIILPYRNEPQEHLNMFKCALGMECQDLNASSPSRVNVSGNLRALEINRLNKIRLVWPRETRRTYLCSQILTSRENMEKLHRKVDQINERYESFCREEGLPAAKSRFTMNDLIVHEELVNRNDAILDQRFFPFLGQVLKLLSVKSYRKLKRALW</sequence>
<protein>
    <recommendedName>
        <fullName evidence="4">Sulfotransferase family protein</fullName>
    </recommendedName>
</protein>
<evidence type="ECO:0000256" key="1">
    <source>
        <dbReference type="SAM" id="Coils"/>
    </source>
</evidence>
<evidence type="ECO:0008006" key="4">
    <source>
        <dbReference type="Google" id="ProtNLM"/>
    </source>
</evidence>